<dbReference type="Pfam" id="PF14119">
    <property type="entry name" value="DUF4288"/>
    <property type="match status" value="1"/>
</dbReference>
<evidence type="ECO:0000313" key="2">
    <source>
        <dbReference type="Proteomes" id="UP001501676"/>
    </source>
</evidence>
<name>A0ABP6SSC6_9ACTN</name>
<reference evidence="2" key="1">
    <citation type="journal article" date="2019" name="Int. J. Syst. Evol. Microbiol.">
        <title>The Global Catalogue of Microorganisms (GCM) 10K type strain sequencing project: providing services to taxonomists for standard genome sequencing and annotation.</title>
        <authorList>
            <consortium name="The Broad Institute Genomics Platform"/>
            <consortium name="The Broad Institute Genome Sequencing Center for Infectious Disease"/>
            <person name="Wu L."/>
            <person name="Ma J."/>
        </authorList>
    </citation>
    <scope>NUCLEOTIDE SEQUENCE [LARGE SCALE GENOMIC DNA]</scope>
    <source>
        <strain evidence="2">JCM 9458</strain>
    </source>
</reference>
<accession>A0ABP6SSC6</accession>
<evidence type="ECO:0000313" key="1">
    <source>
        <dbReference type="EMBL" id="GAA3383567.1"/>
    </source>
</evidence>
<evidence type="ECO:0008006" key="3">
    <source>
        <dbReference type="Google" id="ProtNLM"/>
    </source>
</evidence>
<keyword evidence="2" id="KW-1185">Reference proteome</keyword>
<proteinExistence type="predicted"/>
<protein>
    <recommendedName>
        <fullName evidence="3">DUF4288 domain-containing protein</fullName>
    </recommendedName>
</protein>
<dbReference type="Proteomes" id="UP001501676">
    <property type="component" value="Unassembled WGS sequence"/>
</dbReference>
<dbReference type="RefSeq" id="WP_345726753.1">
    <property type="nucleotide sequence ID" value="NZ_BAAAYN010000006.1"/>
</dbReference>
<dbReference type="EMBL" id="BAAAYN010000006">
    <property type="protein sequence ID" value="GAA3383567.1"/>
    <property type="molecule type" value="Genomic_DNA"/>
</dbReference>
<dbReference type="InterPro" id="IPR025630">
    <property type="entry name" value="DUF4288"/>
</dbReference>
<gene>
    <name evidence="1" type="ORF">GCM10020369_09880</name>
</gene>
<comment type="caution">
    <text evidence="1">The sequence shown here is derived from an EMBL/GenBank/DDBJ whole genome shotgun (WGS) entry which is preliminary data.</text>
</comment>
<sequence length="120" mass="13551">MGTDAWETETGETAPYIALLLFASSSDSADYRPLYSEDIVLLHARSVAHATQKARQLGEDRKTAFRNDRGELITWSFLRLADVAPALYGRLDEDVELYSRHFADLEAYERFDGSATETRS</sequence>
<organism evidence="1 2">
    <name type="scientific">Cryptosporangium minutisporangium</name>
    <dbReference type="NCBI Taxonomy" id="113569"/>
    <lineage>
        <taxon>Bacteria</taxon>
        <taxon>Bacillati</taxon>
        <taxon>Actinomycetota</taxon>
        <taxon>Actinomycetes</taxon>
        <taxon>Cryptosporangiales</taxon>
        <taxon>Cryptosporangiaceae</taxon>
        <taxon>Cryptosporangium</taxon>
    </lineage>
</organism>